<dbReference type="PANTHER" id="PTHR23427">
    <property type="entry name" value="SURFEIT LOCUS PROTEIN"/>
    <property type="match status" value="1"/>
</dbReference>
<feature type="transmembrane region" description="Helical" evidence="6">
    <location>
        <begin position="12"/>
        <end position="33"/>
    </location>
</feature>
<dbReference type="AlphaFoldDB" id="A0A1H0CIB8"/>
<feature type="transmembrane region" description="Helical" evidence="6">
    <location>
        <begin position="214"/>
        <end position="232"/>
    </location>
</feature>
<evidence type="ECO:0000256" key="5">
    <source>
        <dbReference type="ARBA" id="ARBA00023136"/>
    </source>
</evidence>
<dbReference type="eggNOG" id="COG3346">
    <property type="taxonomic scope" value="Bacteria"/>
</dbReference>
<protein>
    <recommendedName>
        <fullName evidence="6">SURF1-like protein</fullName>
    </recommendedName>
</protein>
<keyword evidence="6" id="KW-1003">Cell membrane</keyword>
<dbReference type="PANTHER" id="PTHR23427:SF2">
    <property type="entry name" value="SURFEIT LOCUS PROTEIN 1"/>
    <property type="match status" value="1"/>
</dbReference>
<keyword evidence="3 6" id="KW-0812">Transmembrane</keyword>
<comment type="subcellular location">
    <subcellularLocation>
        <location evidence="6">Cell membrane</location>
        <topology evidence="6">Multi-pass membrane protein</topology>
    </subcellularLocation>
    <subcellularLocation>
        <location evidence="1">Membrane</location>
    </subcellularLocation>
</comment>
<dbReference type="GO" id="GO:0005886">
    <property type="term" value="C:plasma membrane"/>
    <property type="evidence" value="ECO:0007669"/>
    <property type="project" value="UniProtKB-SubCell"/>
</dbReference>
<dbReference type="InterPro" id="IPR045214">
    <property type="entry name" value="Surf1/Surf4"/>
</dbReference>
<dbReference type="STRING" id="211114.SAMN04489726_7243"/>
<reference evidence="8 9" key="1">
    <citation type="submission" date="2016-10" db="EMBL/GenBank/DDBJ databases">
        <authorList>
            <person name="de Groot N.N."/>
        </authorList>
    </citation>
    <scope>NUCLEOTIDE SEQUENCE [LARGE SCALE GENOMIC DNA]</scope>
    <source>
        <strain evidence="8 9">DSM 44149</strain>
    </source>
</reference>
<evidence type="ECO:0000256" key="7">
    <source>
        <dbReference type="SAM" id="MobiDB-lite"/>
    </source>
</evidence>
<dbReference type="PROSITE" id="PS51257">
    <property type="entry name" value="PROKAR_LIPOPROTEIN"/>
    <property type="match status" value="1"/>
</dbReference>
<dbReference type="Proteomes" id="UP000183376">
    <property type="component" value="Chromosome I"/>
</dbReference>
<evidence type="ECO:0000256" key="1">
    <source>
        <dbReference type="ARBA" id="ARBA00004370"/>
    </source>
</evidence>
<dbReference type="EMBL" id="LT629701">
    <property type="protein sequence ID" value="SDN57624.1"/>
    <property type="molecule type" value="Genomic_DNA"/>
</dbReference>
<keyword evidence="5 6" id="KW-0472">Membrane</keyword>
<evidence type="ECO:0000256" key="3">
    <source>
        <dbReference type="ARBA" id="ARBA00022692"/>
    </source>
</evidence>
<evidence type="ECO:0000313" key="8">
    <source>
        <dbReference type="EMBL" id="SDN57624.1"/>
    </source>
</evidence>
<evidence type="ECO:0000256" key="2">
    <source>
        <dbReference type="ARBA" id="ARBA00007165"/>
    </source>
</evidence>
<evidence type="ECO:0000313" key="9">
    <source>
        <dbReference type="Proteomes" id="UP000183376"/>
    </source>
</evidence>
<keyword evidence="4 6" id="KW-1133">Transmembrane helix</keyword>
<name>A0A1H0CIB8_ALLAB</name>
<feature type="region of interest" description="Disordered" evidence="7">
    <location>
        <begin position="248"/>
        <end position="269"/>
    </location>
</feature>
<dbReference type="PROSITE" id="PS50895">
    <property type="entry name" value="SURF1"/>
    <property type="match status" value="1"/>
</dbReference>
<dbReference type="InterPro" id="IPR002994">
    <property type="entry name" value="Surf1/Shy1"/>
</dbReference>
<gene>
    <name evidence="8" type="ORF">SAMN04489726_7243</name>
</gene>
<sequence>MVSVRWKFLLRPGWLALIAGVLMFSAACFLLLGPWQFRQHERKQLLISNVSSSETAPVIAYERPTANNEWRQVRLTGTYLPEAETVARLRTVLGEAAFEVLTPMRLTDGRTVLINRGFERPINGTQIPDYDAPPTGEVTVVGRLRVDGGGGETREMVNIGKHKQVYSVSTAAVTAATGVQLEPGFVQLNPGQPGVRGPLPLPNLDSGPHFSYALQWYGFGVMALLGLCYFAYREANPDQPRKMTVQEMLAAEEGSATPTKPADRYGSHR</sequence>
<accession>A0A1H0CIB8</accession>
<evidence type="ECO:0000256" key="4">
    <source>
        <dbReference type="ARBA" id="ARBA00022989"/>
    </source>
</evidence>
<proteinExistence type="inferred from homology"/>
<comment type="similarity">
    <text evidence="2 6">Belongs to the SURF1 family.</text>
</comment>
<dbReference type="Pfam" id="PF02104">
    <property type="entry name" value="SURF1"/>
    <property type="match status" value="1"/>
</dbReference>
<organism evidence="8 9">
    <name type="scientific">Allokutzneria albata</name>
    <name type="common">Kibdelosporangium albatum</name>
    <dbReference type="NCBI Taxonomy" id="211114"/>
    <lineage>
        <taxon>Bacteria</taxon>
        <taxon>Bacillati</taxon>
        <taxon>Actinomycetota</taxon>
        <taxon>Actinomycetes</taxon>
        <taxon>Pseudonocardiales</taxon>
        <taxon>Pseudonocardiaceae</taxon>
        <taxon>Allokutzneria</taxon>
    </lineage>
</organism>
<evidence type="ECO:0000256" key="6">
    <source>
        <dbReference type="RuleBase" id="RU363076"/>
    </source>
</evidence>
<keyword evidence="9" id="KW-1185">Reference proteome</keyword>
<dbReference type="CDD" id="cd06662">
    <property type="entry name" value="SURF1"/>
    <property type="match status" value="1"/>
</dbReference>